<dbReference type="RefSeq" id="WP_158424269.1">
    <property type="nucleotide sequence ID" value="NZ_JAOQJQ010000001.1"/>
</dbReference>
<comment type="caution">
    <text evidence="1">The sequence shown here is derived from an EMBL/GenBank/DDBJ whole genome shotgun (WGS) entry which is preliminary data.</text>
</comment>
<reference evidence="1 2" key="1">
    <citation type="journal article" date="2021" name="ISME Commun">
        <title>Automated analysis of genomic sequences facilitates high-throughput and comprehensive description of bacteria.</title>
        <authorList>
            <person name="Hitch T.C.A."/>
        </authorList>
    </citation>
    <scope>NUCLEOTIDE SEQUENCE [LARGE SCALE GENOMIC DNA]</scope>
    <source>
        <strain evidence="1 2">Sanger_109</strain>
    </source>
</reference>
<evidence type="ECO:0000313" key="1">
    <source>
        <dbReference type="EMBL" id="MCU6761471.1"/>
    </source>
</evidence>
<protein>
    <submittedName>
        <fullName evidence="1">Uncharacterized protein</fullName>
    </submittedName>
</protein>
<dbReference type="Proteomes" id="UP001652442">
    <property type="component" value="Unassembled WGS sequence"/>
</dbReference>
<proteinExistence type="predicted"/>
<evidence type="ECO:0000313" key="2">
    <source>
        <dbReference type="Proteomes" id="UP001652442"/>
    </source>
</evidence>
<sequence length="213" mass="24337">MRLLVRDLESVSLVKVNGKIYDDIRVNLQSSVNKLLTQAFDIPFEEGDFIERKLKNGINEKYIILKINFSENLINMDIEKVTDLARNRGETLMGEEKRIVNNTNNFYGEARGVQIQQGTNSSSQNQTIMQDFNYDKVKEVVGQIKKYDSMFDEEYGENVSELRNKIEEIEKLLQKRENPSKIKVLLTEIKNISLGVARSIIASGIVTAISSII</sequence>
<dbReference type="EMBL" id="JAOQJQ010000001">
    <property type="protein sequence ID" value="MCU6761471.1"/>
    <property type="molecule type" value="Genomic_DNA"/>
</dbReference>
<gene>
    <name evidence="1" type="ORF">OCV88_03835</name>
</gene>
<name>A0ABT2THY3_9FIRM</name>
<accession>A0ABT2THY3</accession>
<keyword evidence="2" id="KW-1185">Reference proteome</keyword>
<organism evidence="1 2">
    <name type="scientific">Brotonthovivens ammoniilytica</name>
    <dbReference type="NCBI Taxonomy" id="2981725"/>
    <lineage>
        <taxon>Bacteria</taxon>
        <taxon>Bacillati</taxon>
        <taxon>Bacillota</taxon>
        <taxon>Clostridia</taxon>
        <taxon>Lachnospirales</taxon>
        <taxon>Lachnospiraceae</taxon>
        <taxon>Brotonthovivens</taxon>
    </lineage>
</organism>